<dbReference type="InterPro" id="IPR006016">
    <property type="entry name" value="UspA"/>
</dbReference>
<dbReference type="AlphaFoldDB" id="A0A365U5S3"/>
<accession>A0A365U5S3</accession>
<dbReference type="Pfam" id="PF00582">
    <property type="entry name" value="Usp"/>
    <property type="match status" value="1"/>
</dbReference>
<dbReference type="PANTHER" id="PTHR46268">
    <property type="entry name" value="STRESS RESPONSE PROTEIN NHAX"/>
    <property type="match status" value="1"/>
</dbReference>
<feature type="domain" description="UspA" evidence="2">
    <location>
        <begin position="157"/>
        <end position="276"/>
    </location>
</feature>
<evidence type="ECO:0000313" key="3">
    <source>
        <dbReference type="EMBL" id="RBI83774.1"/>
    </source>
</evidence>
<evidence type="ECO:0000313" key="4">
    <source>
        <dbReference type="Proteomes" id="UP000253370"/>
    </source>
</evidence>
<dbReference type="PRINTS" id="PR01438">
    <property type="entry name" value="UNVRSLSTRESS"/>
</dbReference>
<dbReference type="PANTHER" id="PTHR46268:SF15">
    <property type="entry name" value="UNIVERSAL STRESS PROTEIN HP_0031"/>
    <property type="match status" value="1"/>
</dbReference>
<evidence type="ECO:0000256" key="1">
    <source>
        <dbReference type="ARBA" id="ARBA00008791"/>
    </source>
</evidence>
<comment type="similarity">
    <text evidence="1">Belongs to the universal stress protein A family.</text>
</comment>
<comment type="caution">
    <text evidence="3">The sequence shown here is derived from an EMBL/GenBank/DDBJ whole genome shotgun (WGS) entry which is preliminary data.</text>
</comment>
<sequence>MSIASVLVPYRGGASSDAALGLALALCRRHGARLTGLLAHGRSDASRHFPAWLSQSARKTLIEAIATRGQEIAARFARRVEACEDIACEWIEAEGDPNRLAGGLARYFDITVLGVEEHEPLQELALDGGMLALASGRPLIVVPPSDGMPSRHDLGRPALVAWDGGRAAARALRDALPLLRDSARADVLTIVTGRNVAPANESVSAVGYLARHGIEARQHDREAGRAPVATQILHAAEEFGAGYVVMGAFQHPKLAEELLGGVTERILRETRLPVLMSH</sequence>
<reference evidence="3 4" key="1">
    <citation type="submission" date="2018-07" db="EMBL/GenBank/DDBJ databases">
        <title>Rhodosalinus sp. strain E84T genomic sequence and assembly.</title>
        <authorList>
            <person name="Liu Z.-W."/>
            <person name="Lu D.-C."/>
        </authorList>
    </citation>
    <scope>NUCLEOTIDE SEQUENCE [LARGE SCALE GENOMIC DNA]</scope>
    <source>
        <strain evidence="3 4">E84</strain>
    </source>
</reference>
<dbReference type="InterPro" id="IPR006015">
    <property type="entry name" value="Universal_stress_UspA"/>
</dbReference>
<dbReference type="Gene3D" id="3.40.50.12370">
    <property type="match status" value="1"/>
</dbReference>
<dbReference type="SUPFAM" id="SSF52402">
    <property type="entry name" value="Adenine nucleotide alpha hydrolases-like"/>
    <property type="match status" value="2"/>
</dbReference>
<dbReference type="EMBL" id="QNTQ01000014">
    <property type="protein sequence ID" value="RBI83774.1"/>
    <property type="molecule type" value="Genomic_DNA"/>
</dbReference>
<proteinExistence type="inferred from homology"/>
<organism evidence="3 4">
    <name type="scientific">Rhodosalinus halophilus</name>
    <dbReference type="NCBI Taxonomy" id="2259333"/>
    <lineage>
        <taxon>Bacteria</taxon>
        <taxon>Pseudomonadati</taxon>
        <taxon>Pseudomonadota</taxon>
        <taxon>Alphaproteobacteria</taxon>
        <taxon>Rhodobacterales</taxon>
        <taxon>Paracoccaceae</taxon>
        <taxon>Rhodosalinus</taxon>
    </lineage>
</organism>
<dbReference type="Proteomes" id="UP000253370">
    <property type="component" value="Unassembled WGS sequence"/>
</dbReference>
<evidence type="ECO:0000259" key="2">
    <source>
        <dbReference type="Pfam" id="PF00582"/>
    </source>
</evidence>
<name>A0A365U5S3_9RHOB</name>
<keyword evidence="4" id="KW-1185">Reference proteome</keyword>
<dbReference type="CDD" id="cd00293">
    <property type="entry name" value="USP-like"/>
    <property type="match status" value="1"/>
</dbReference>
<gene>
    <name evidence="3" type="ORF">DRV85_14050</name>
</gene>
<protein>
    <recommendedName>
        <fullName evidence="2">UspA domain-containing protein</fullName>
    </recommendedName>
</protein>